<evidence type="ECO:0000259" key="1">
    <source>
        <dbReference type="Pfam" id="PF13577"/>
    </source>
</evidence>
<dbReference type="Pfam" id="PF13577">
    <property type="entry name" value="SnoaL_4"/>
    <property type="match status" value="1"/>
</dbReference>
<organism evidence="2 3">
    <name type="scientific">Novosphingobium indicum</name>
    <dbReference type="NCBI Taxonomy" id="462949"/>
    <lineage>
        <taxon>Bacteria</taxon>
        <taxon>Pseudomonadati</taxon>
        <taxon>Pseudomonadota</taxon>
        <taxon>Alphaproteobacteria</taxon>
        <taxon>Sphingomonadales</taxon>
        <taxon>Sphingomonadaceae</taxon>
        <taxon>Novosphingobium</taxon>
    </lineage>
</organism>
<dbReference type="EMBL" id="BMLK01000003">
    <property type="protein sequence ID" value="GGN43238.1"/>
    <property type="molecule type" value="Genomic_DNA"/>
</dbReference>
<dbReference type="InterPro" id="IPR032710">
    <property type="entry name" value="NTF2-like_dom_sf"/>
</dbReference>
<dbReference type="Gene3D" id="3.10.450.50">
    <property type="match status" value="1"/>
</dbReference>
<dbReference type="SUPFAM" id="SSF54427">
    <property type="entry name" value="NTF2-like"/>
    <property type="match status" value="1"/>
</dbReference>
<comment type="caution">
    <text evidence="2">The sequence shown here is derived from an EMBL/GenBank/DDBJ whole genome shotgun (WGS) entry which is preliminary data.</text>
</comment>
<accession>A0ABQ2J9X2</accession>
<evidence type="ECO:0000313" key="3">
    <source>
        <dbReference type="Proteomes" id="UP000605099"/>
    </source>
</evidence>
<sequence length="151" mass="17337">MDRLERLEAIEEIRNLKARYFRLMDTKQWADLAAVFTTDMKVVTPDGRTWMTGGAAYAQNLKSSLENAVSCHQGLTGELDVHDEQNASGIWAMQDVIVWETAHPREGWKSILGRGHYHETYRFEDGAWRIATLTLTRLSLDIEWPEGKTLQ</sequence>
<proteinExistence type="predicted"/>
<dbReference type="RefSeq" id="WP_188818317.1">
    <property type="nucleotide sequence ID" value="NZ_BMLK01000003.1"/>
</dbReference>
<name>A0ABQ2J9X2_9SPHN</name>
<evidence type="ECO:0000313" key="2">
    <source>
        <dbReference type="EMBL" id="GGN43238.1"/>
    </source>
</evidence>
<gene>
    <name evidence="2" type="ORF">GCM10011349_07150</name>
</gene>
<keyword evidence="3" id="KW-1185">Reference proteome</keyword>
<feature type="domain" description="SnoaL-like" evidence="1">
    <location>
        <begin position="5"/>
        <end position="133"/>
    </location>
</feature>
<protein>
    <submittedName>
        <fullName evidence="2">Bile-acid 7-alpha-dehydratase</fullName>
    </submittedName>
</protein>
<reference evidence="3" key="1">
    <citation type="journal article" date="2019" name="Int. J. Syst. Evol. Microbiol.">
        <title>The Global Catalogue of Microorganisms (GCM) 10K type strain sequencing project: providing services to taxonomists for standard genome sequencing and annotation.</title>
        <authorList>
            <consortium name="The Broad Institute Genomics Platform"/>
            <consortium name="The Broad Institute Genome Sequencing Center for Infectious Disease"/>
            <person name="Wu L."/>
            <person name="Ma J."/>
        </authorList>
    </citation>
    <scope>NUCLEOTIDE SEQUENCE [LARGE SCALE GENOMIC DNA]</scope>
    <source>
        <strain evidence="3">CGMCC 1.6784</strain>
    </source>
</reference>
<dbReference type="InterPro" id="IPR037401">
    <property type="entry name" value="SnoaL-like"/>
</dbReference>
<dbReference type="Proteomes" id="UP000605099">
    <property type="component" value="Unassembled WGS sequence"/>
</dbReference>